<sequence length="77" mass="8206">MPGGRPTNSNRGGVVAFAYDGGRLQSRPAPLVFLNSKYTTIPTAASTDFPDSSVFSGGPSTRQSPGRFFVWSYVNGF</sequence>
<reference evidence="1" key="1">
    <citation type="submission" date="2018-02" db="EMBL/GenBank/DDBJ databases">
        <authorList>
            <person name="Cohen D.B."/>
            <person name="Kent A.D."/>
        </authorList>
    </citation>
    <scope>NUCLEOTIDE SEQUENCE</scope>
</reference>
<organism evidence="1">
    <name type="scientific">Fagus sylvatica</name>
    <name type="common">Beechnut</name>
    <dbReference type="NCBI Taxonomy" id="28930"/>
    <lineage>
        <taxon>Eukaryota</taxon>
        <taxon>Viridiplantae</taxon>
        <taxon>Streptophyta</taxon>
        <taxon>Embryophyta</taxon>
        <taxon>Tracheophyta</taxon>
        <taxon>Spermatophyta</taxon>
        <taxon>Magnoliopsida</taxon>
        <taxon>eudicotyledons</taxon>
        <taxon>Gunneridae</taxon>
        <taxon>Pentapetalae</taxon>
        <taxon>rosids</taxon>
        <taxon>fabids</taxon>
        <taxon>Fagales</taxon>
        <taxon>Fagaceae</taxon>
        <taxon>Fagus</taxon>
    </lineage>
</organism>
<dbReference type="AlphaFoldDB" id="A0A2N9FQ73"/>
<name>A0A2N9FQ73_FAGSY</name>
<dbReference type="EMBL" id="OIVN01001044">
    <property type="protein sequence ID" value="SPC89109.1"/>
    <property type="molecule type" value="Genomic_DNA"/>
</dbReference>
<gene>
    <name evidence="1" type="ORF">FSB_LOCUS16991</name>
</gene>
<proteinExistence type="predicted"/>
<protein>
    <submittedName>
        <fullName evidence="1">Uncharacterized protein</fullName>
    </submittedName>
</protein>
<evidence type="ECO:0000313" key="1">
    <source>
        <dbReference type="EMBL" id="SPC89109.1"/>
    </source>
</evidence>
<accession>A0A2N9FQ73</accession>